<evidence type="ECO:0000313" key="1">
    <source>
        <dbReference type="EMBL" id="PVH91548.1"/>
    </source>
</evidence>
<dbReference type="PANTHER" id="PTHR24148">
    <property type="entry name" value="ANKYRIN REPEAT DOMAIN-CONTAINING PROTEIN 39 HOMOLOG-RELATED"/>
    <property type="match status" value="1"/>
</dbReference>
<keyword evidence="2" id="KW-1185">Reference proteome</keyword>
<accession>A0A2V1D0H8</accession>
<sequence length="365" mass="41208">MPNFDEYCDESRALFQRQNFHSHPLACWEIILPILKSICSTHRDLLIDRNYFLELNGFGLNGLEDRNLCRVIERVEGGGSQAAIDTMEFMINSKVNWCGTLDLKELLAHSRYCNTSDTRDKVFAFTGLADPAYNILSDYSHSIAQVLTDTTAKIIQFEVSLNVLCHVAASRPRHTSLLPSWVVDWTAKEQSDHHRNNHYGTKFWITHTGLSCKNATASFHIVRTENRDVLALQVRGVFIDKLVTESVSGLDSIRQRALFSSFRSFGGFEVRGSSLLRHNDELWILDGCGAPLILRTQPGCRYQLVSAALVFMPGGEKSFVDQLKQLVVAAAASTRLQEGGHGFTFYGLHEQFYHAHWKMADSFLS</sequence>
<dbReference type="EMBL" id="KZ805841">
    <property type="protein sequence ID" value="PVH91548.1"/>
    <property type="molecule type" value="Genomic_DNA"/>
</dbReference>
<organism evidence="1 2">
    <name type="scientific">Periconia macrospinosa</name>
    <dbReference type="NCBI Taxonomy" id="97972"/>
    <lineage>
        <taxon>Eukaryota</taxon>
        <taxon>Fungi</taxon>
        <taxon>Dikarya</taxon>
        <taxon>Ascomycota</taxon>
        <taxon>Pezizomycotina</taxon>
        <taxon>Dothideomycetes</taxon>
        <taxon>Pleosporomycetidae</taxon>
        <taxon>Pleosporales</taxon>
        <taxon>Massarineae</taxon>
        <taxon>Periconiaceae</taxon>
        <taxon>Periconia</taxon>
    </lineage>
</organism>
<protein>
    <recommendedName>
        <fullName evidence="3">Heterokaryon incompatibility domain-containing protein</fullName>
    </recommendedName>
</protein>
<proteinExistence type="predicted"/>
<dbReference type="InterPro" id="IPR052895">
    <property type="entry name" value="HetReg/Transcr_Mod"/>
</dbReference>
<dbReference type="Proteomes" id="UP000244855">
    <property type="component" value="Unassembled WGS sequence"/>
</dbReference>
<dbReference type="PANTHER" id="PTHR24148:SF73">
    <property type="entry name" value="HET DOMAIN PROTEIN (AFU_ORTHOLOGUE AFUA_8G01020)"/>
    <property type="match status" value="1"/>
</dbReference>
<dbReference type="AlphaFoldDB" id="A0A2V1D0H8"/>
<gene>
    <name evidence="1" type="ORF">DM02DRAFT_663878</name>
</gene>
<evidence type="ECO:0000313" key="2">
    <source>
        <dbReference type="Proteomes" id="UP000244855"/>
    </source>
</evidence>
<dbReference type="STRING" id="97972.A0A2V1D0H8"/>
<name>A0A2V1D0H8_9PLEO</name>
<evidence type="ECO:0008006" key="3">
    <source>
        <dbReference type="Google" id="ProtNLM"/>
    </source>
</evidence>
<dbReference type="OrthoDB" id="3678388at2759"/>
<reference evidence="1 2" key="1">
    <citation type="journal article" date="2018" name="Sci. Rep.">
        <title>Comparative genomics provides insights into the lifestyle and reveals functional heterogeneity of dark septate endophytic fungi.</title>
        <authorList>
            <person name="Knapp D.G."/>
            <person name="Nemeth J.B."/>
            <person name="Barry K."/>
            <person name="Hainaut M."/>
            <person name="Henrissat B."/>
            <person name="Johnson J."/>
            <person name="Kuo A."/>
            <person name="Lim J.H.P."/>
            <person name="Lipzen A."/>
            <person name="Nolan M."/>
            <person name="Ohm R.A."/>
            <person name="Tamas L."/>
            <person name="Grigoriev I.V."/>
            <person name="Spatafora J.W."/>
            <person name="Nagy L.G."/>
            <person name="Kovacs G.M."/>
        </authorList>
    </citation>
    <scope>NUCLEOTIDE SEQUENCE [LARGE SCALE GENOMIC DNA]</scope>
    <source>
        <strain evidence="1 2">DSE2036</strain>
    </source>
</reference>